<dbReference type="Gene3D" id="1.25.40.10">
    <property type="entry name" value="Tetratricopeptide repeat domain"/>
    <property type="match status" value="1"/>
</dbReference>
<keyword evidence="2" id="KW-0677">Repeat</keyword>
<evidence type="ECO:0000313" key="6">
    <source>
        <dbReference type="Proteomes" id="UP001189624"/>
    </source>
</evidence>
<gene>
    <name evidence="5" type="ORF">AYBTSS11_LOCUS29814</name>
</gene>
<proteinExistence type="inferred from homology"/>
<dbReference type="AlphaFoldDB" id="A0AA86W3C8"/>
<protein>
    <recommendedName>
        <fullName evidence="4">Smr domain-containing protein</fullName>
    </recommendedName>
</protein>
<evidence type="ECO:0000256" key="1">
    <source>
        <dbReference type="ARBA" id="ARBA00007626"/>
    </source>
</evidence>
<feature type="repeat" description="PPR" evidence="3">
    <location>
        <begin position="257"/>
        <end position="291"/>
    </location>
</feature>
<dbReference type="InterPro" id="IPR036063">
    <property type="entry name" value="Smr_dom_sf"/>
</dbReference>
<dbReference type="InterPro" id="IPR011990">
    <property type="entry name" value="TPR-like_helical_dom_sf"/>
</dbReference>
<keyword evidence="6" id="KW-1185">Reference proteome</keyword>
<dbReference type="SMART" id="SM00463">
    <property type="entry name" value="SMR"/>
    <property type="match status" value="1"/>
</dbReference>
<dbReference type="InterPro" id="IPR002625">
    <property type="entry name" value="Smr_dom"/>
</dbReference>
<accession>A0AA86W3C8</accession>
<evidence type="ECO:0000313" key="5">
    <source>
        <dbReference type="EMBL" id="CAJ1977647.1"/>
    </source>
</evidence>
<evidence type="ECO:0000256" key="3">
    <source>
        <dbReference type="PROSITE-ProRule" id="PRU00708"/>
    </source>
</evidence>
<dbReference type="PROSITE" id="PS50828">
    <property type="entry name" value="SMR"/>
    <property type="match status" value="1"/>
</dbReference>
<dbReference type="PANTHER" id="PTHR47447:SF15">
    <property type="entry name" value="OS02G0120000 PROTEIN"/>
    <property type="match status" value="1"/>
</dbReference>
<dbReference type="NCBIfam" id="TIGR00756">
    <property type="entry name" value="PPR"/>
    <property type="match status" value="2"/>
</dbReference>
<dbReference type="PANTHER" id="PTHR47447">
    <property type="entry name" value="OS03G0856100 PROTEIN"/>
    <property type="match status" value="1"/>
</dbReference>
<sequence>MRMMSLGLGNALQCHHEALPWKWKRPVTKITMESSTLTKQGQRFLTKLTTSTAATDNLIRRFVDGSPKSVVLTTLSHLLSPSTSYPHLSPLALPLFGRASEAPWFSWNSTTVAELAALLHKLGQEAQSEALISEATSKLQSRKRDLVVFYGKLVEAHSKRKSETGFDVAYGYLKNLLRASNSVHVKRRAYEYMVSGLCSMDRPGEAEGLVMGDGLRLGLKPSGFELKSIVYGYGRMGLFEEMRRVVEEMEKRGFVVDTVCCNMVVSAYGVHGEHVEMVAWLRRMRDSGVPFSVRTYNSVSNCCPGVLRMVGELRGLALSIEELNESLDGGEGMVVRELLGCSGILGEVMVWESLEVKLDLHGFHLGGAYLVVLVWLEEMWRRLSDLNCGVPAEVTVVCGLGNHSSVRGDSKVRVLVQKMMVNMGSPLKVDRKNNGCFIAKGKAFKNWLCEMRKPPLTQQHQ</sequence>
<dbReference type="PROSITE" id="PS51375">
    <property type="entry name" value="PPR"/>
    <property type="match status" value="2"/>
</dbReference>
<dbReference type="InterPro" id="IPR002885">
    <property type="entry name" value="PPR_rpt"/>
</dbReference>
<dbReference type="Gramene" id="rna-AYBTSS11_LOCUS29814">
    <property type="protein sequence ID" value="CAJ1977647.1"/>
    <property type="gene ID" value="gene-AYBTSS11_LOCUS29814"/>
</dbReference>
<dbReference type="Pfam" id="PF01535">
    <property type="entry name" value="PPR"/>
    <property type="match status" value="2"/>
</dbReference>
<evidence type="ECO:0000256" key="2">
    <source>
        <dbReference type="ARBA" id="ARBA00022737"/>
    </source>
</evidence>
<organism evidence="5 6">
    <name type="scientific">Sphenostylis stenocarpa</name>
    <dbReference type="NCBI Taxonomy" id="92480"/>
    <lineage>
        <taxon>Eukaryota</taxon>
        <taxon>Viridiplantae</taxon>
        <taxon>Streptophyta</taxon>
        <taxon>Embryophyta</taxon>
        <taxon>Tracheophyta</taxon>
        <taxon>Spermatophyta</taxon>
        <taxon>Magnoliopsida</taxon>
        <taxon>eudicotyledons</taxon>
        <taxon>Gunneridae</taxon>
        <taxon>Pentapetalae</taxon>
        <taxon>rosids</taxon>
        <taxon>fabids</taxon>
        <taxon>Fabales</taxon>
        <taxon>Fabaceae</taxon>
        <taxon>Papilionoideae</taxon>
        <taxon>50 kb inversion clade</taxon>
        <taxon>NPAAA clade</taxon>
        <taxon>indigoferoid/millettioid clade</taxon>
        <taxon>Phaseoleae</taxon>
        <taxon>Sphenostylis</taxon>
    </lineage>
</organism>
<dbReference type="EMBL" id="OY731407">
    <property type="protein sequence ID" value="CAJ1977647.1"/>
    <property type="molecule type" value="Genomic_DNA"/>
</dbReference>
<feature type="domain" description="Smr" evidence="4">
    <location>
        <begin position="358"/>
        <end position="442"/>
    </location>
</feature>
<dbReference type="Gene3D" id="3.30.1370.110">
    <property type="match status" value="1"/>
</dbReference>
<dbReference type="Proteomes" id="UP001189624">
    <property type="component" value="Chromosome 10"/>
</dbReference>
<feature type="repeat" description="PPR" evidence="3">
    <location>
        <begin position="222"/>
        <end position="256"/>
    </location>
</feature>
<dbReference type="SUPFAM" id="SSF160443">
    <property type="entry name" value="SMR domain-like"/>
    <property type="match status" value="1"/>
</dbReference>
<name>A0AA86W3C8_9FABA</name>
<evidence type="ECO:0000259" key="4">
    <source>
        <dbReference type="PROSITE" id="PS50828"/>
    </source>
</evidence>
<reference evidence="5" key="1">
    <citation type="submission" date="2023-10" db="EMBL/GenBank/DDBJ databases">
        <authorList>
            <person name="Domelevo Entfellner J.-B."/>
        </authorList>
    </citation>
    <scope>NUCLEOTIDE SEQUENCE</scope>
</reference>
<comment type="similarity">
    <text evidence="1">Belongs to the PPR family. P subfamily.</text>
</comment>